<keyword evidence="2" id="KW-1185">Reference proteome</keyword>
<gene>
    <name evidence="1" type="ORF">CcaverHIS019_0411620</name>
</gene>
<protein>
    <submittedName>
        <fullName evidence="1">Uncharacterized protein</fullName>
    </submittedName>
</protein>
<dbReference type="AlphaFoldDB" id="A0AA48QWM7"/>
<proteinExistence type="predicted"/>
<dbReference type="RefSeq" id="XP_060457607.1">
    <property type="nucleotide sequence ID" value="XM_060601077.1"/>
</dbReference>
<sequence length="414" mass="46913">MPVVIDVAFFPHILDEIIASADTSALISLRATSSTLRTRCDAKLARHLVWMDGDLVIAPSRHSRTLAAEALSSLKKECVKIPVLRHGTVPIFEKSAFLVQKTNIPYRFNMGHENYLNYLESLTPGGVKDIREDHVRRSPFNHSLTFTECEDYYAAFQSLIEKTQVLDIRHSILVRRQSTTLPGILYVDKRLPVLRIWTVPRLSPERSYIRRNGKLEMSADTIVLCCSTPLLQPLGSPLLPISPCRSTLAHRPPLCYEPAALPTLDFAPPKRLIIHIGNTIESGIHFHHFSSLCSEPNLPATEEIVYVAHSFKTFIPSDLLCLFPFWYDGDMDGGHLKITVVNPTSSIPTTVLERLRIPFGWMIDPLPVGELLKRFINRMGVPGIIEKHYRFISFEEWEEELGPERFAIEMGEPL</sequence>
<dbReference type="GeneID" id="85496212"/>
<dbReference type="Proteomes" id="UP001233271">
    <property type="component" value="Chromosome 4"/>
</dbReference>
<evidence type="ECO:0000313" key="1">
    <source>
        <dbReference type="EMBL" id="BEI92342.1"/>
    </source>
</evidence>
<evidence type="ECO:0000313" key="2">
    <source>
        <dbReference type="Proteomes" id="UP001233271"/>
    </source>
</evidence>
<reference evidence="1" key="1">
    <citation type="journal article" date="2023" name="BMC Genomics">
        <title>Chromosome-level genome assemblies of Cutaneotrichosporon spp. (Trichosporonales, Basidiomycota) reveal imbalanced evolution between nucleotide sequences and chromosome synteny.</title>
        <authorList>
            <person name="Kobayashi Y."/>
            <person name="Kayamori A."/>
            <person name="Aoki K."/>
            <person name="Shiwa Y."/>
            <person name="Matsutani M."/>
            <person name="Fujita N."/>
            <person name="Sugita T."/>
            <person name="Iwasaki W."/>
            <person name="Tanaka N."/>
            <person name="Takashima M."/>
        </authorList>
    </citation>
    <scope>NUCLEOTIDE SEQUENCE</scope>
    <source>
        <strain evidence="1">HIS019</strain>
    </source>
</reference>
<accession>A0AA48QWM7</accession>
<name>A0AA48QWM7_9TREE</name>
<organism evidence="1 2">
    <name type="scientific">Cutaneotrichosporon cavernicola</name>
    <dbReference type="NCBI Taxonomy" id="279322"/>
    <lineage>
        <taxon>Eukaryota</taxon>
        <taxon>Fungi</taxon>
        <taxon>Dikarya</taxon>
        <taxon>Basidiomycota</taxon>
        <taxon>Agaricomycotina</taxon>
        <taxon>Tremellomycetes</taxon>
        <taxon>Trichosporonales</taxon>
        <taxon>Trichosporonaceae</taxon>
        <taxon>Cutaneotrichosporon</taxon>
    </lineage>
</organism>
<dbReference type="EMBL" id="AP028215">
    <property type="protein sequence ID" value="BEI92342.1"/>
    <property type="molecule type" value="Genomic_DNA"/>
</dbReference>
<dbReference type="KEGG" id="ccac:CcaHIS019_0411620"/>